<dbReference type="Proteomes" id="UP000178413">
    <property type="component" value="Unassembled WGS sequence"/>
</dbReference>
<proteinExistence type="predicted"/>
<accession>A0A1G2MKS7</accession>
<keyword evidence="1" id="KW-0812">Transmembrane</keyword>
<dbReference type="STRING" id="1802308.A3D50_01660"/>
<dbReference type="AlphaFoldDB" id="A0A1G2MKS7"/>
<feature type="transmembrane region" description="Helical" evidence="1">
    <location>
        <begin position="76"/>
        <end position="94"/>
    </location>
</feature>
<evidence type="ECO:0000313" key="3">
    <source>
        <dbReference type="Proteomes" id="UP000178413"/>
    </source>
</evidence>
<comment type="caution">
    <text evidence="2">The sequence shown here is derived from an EMBL/GenBank/DDBJ whole genome shotgun (WGS) entry which is preliminary data.</text>
</comment>
<keyword evidence="1" id="KW-0472">Membrane</keyword>
<organism evidence="2 3">
    <name type="scientific">Candidatus Taylorbacteria bacterium RIFCSPHIGHO2_02_FULL_44_12</name>
    <dbReference type="NCBI Taxonomy" id="1802308"/>
    <lineage>
        <taxon>Bacteria</taxon>
        <taxon>Candidatus Tayloriibacteriota</taxon>
    </lineage>
</organism>
<protein>
    <recommendedName>
        <fullName evidence="4">DoxX family protein</fullName>
    </recommendedName>
</protein>
<keyword evidence="1" id="KW-1133">Transmembrane helix</keyword>
<evidence type="ECO:0008006" key="4">
    <source>
        <dbReference type="Google" id="ProtNLM"/>
    </source>
</evidence>
<feature type="transmembrane region" description="Helical" evidence="1">
    <location>
        <begin position="7"/>
        <end position="27"/>
    </location>
</feature>
<evidence type="ECO:0000313" key="2">
    <source>
        <dbReference type="EMBL" id="OHA24535.1"/>
    </source>
</evidence>
<reference evidence="2 3" key="1">
    <citation type="journal article" date="2016" name="Nat. Commun.">
        <title>Thousands of microbial genomes shed light on interconnected biogeochemical processes in an aquifer system.</title>
        <authorList>
            <person name="Anantharaman K."/>
            <person name="Brown C.T."/>
            <person name="Hug L.A."/>
            <person name="Sharon I."/>
            <person name="Castelle C.J."/>
            <person name="Probst A.J."/>
            <person name="Thomas B.C."/>
            <person name="Singh A."/>
            <person name="Wilkins M.J."/>
            <person name="Karaoz U."/>
            <person name="Brodie E.L."/>
            <person name="Williams K.H."/>
            <person name="Hubbard S.S."/>
            <person name="Banfield J.F."/>
        </authorList>
    </citation>
    <scope>NUCLEOTIDE SEQUENCE [LARGE SCALE GENOMIC DNA]</scope>
</reference>
<name>A0A1G2MKS7_9BACT</name>
<dbReference type="EMBL" id="MHRM01000002">
    <property type="protein sequence ID" value="OHA24535.1"/>
    <property type="molecule type" value="Genomic_DNA"/>
</dbReference>
<gene>
    <name evidence="2" type="ORF">A3D50_01660</name>
</gene>
<evidence type="ECO:0000256" key="1">
    <source>
        <dbReference type="SAM" id="Phobius"/>
    </source>
</evidence>
<sequence length="121" mass="13849">MNRDRTLYILARLAIAFSFVYVGWSMFTSPDLWIGYTPEFIEKAFKAWGWTNDLVMKGEAIIHIVLGLWILSGKNIFLPSLLATLFLASIVFFNQTQFPILFRDVSLALVALGLTVYSREH</sequence>